<evidence type="ECO:0008006" key="3">
    <source>
        <dbReference type="Google" id="ProtNLM"/>
    </source>
</evidence>
<organism evidence="1 2">
    <name type="scientific">Populus deltoides</name>
    <name type="common">Eastern poplar</name>
    <name type="synonym">Eastern cottonwood</name>
    <dbReference type="NCBI Taxonomy" id="3696"/>
    <lineage>
        <taxon>Eukaryota</taxon>
        <taxon>Viridiplantae</taxon>
        <taxon>Streptophyta</taxon>
        <taxon>Embryophyta</taxon>
        <taxon>Tracheophyta</taxon>
        <taxon>Spermatophyta</taxon>
        <taxon>Magnoliopsida</taxon>
        <taxon>eudicotyledons</taxon>
        <taxon>Gunneridae</taxon>
        <taxon>Pentapetalae</taxon>
        <taxon>rosids</taxon>
        <taxon>fabids</taxon>
        <taxon>Malpighiales</taxon>
        <taxon>Salicaceae</taxon>
        <taxon>Saliceae</taxon>
        <taxon>Populus</taxon>
    </lineage>
</organism>
<gene>
    <name evidence="1" type="ORF">H0E87_007735</name>
</gene>
<name>A0A8T2YY38_POPDE</name>
<keyword evidence="2" id="KW-1185">Reference proteome</keyword>
<evidence type="ECO:0000313" key="1">
    <source>
        <dbReference type="EMBL" id="KAH8509930.1"/>
    </source>
</evidence>
<accession>A0A8T2YY38</accession>
<sequence length="168" mass="18980">MLDSLLLARCTRLRTLPELPPSLGLFSGKDKLVEAGGFFKLEPLKSIDMEILHNFGLVNVESLESNEVEILVSHQNKGSLISFDVPLDVGLKISGLSLCIVYAFSKEPRFEHGHHVEINKKTKGVIKWTCIPYFYGIPKVNDDMLWLSYWMLEDQLEGGDEVQISMDI</sequence>
<comment type="caution">
    <text evidence="1">The sequence shown here is derived from an EMBL/GenBank/DDBJ whole genome shotgun (WGS) entry which is preliminary data.</text>
</comment>
<protein>
    <recommendedName>
        <fullName evidence="3">TMV resistance protein N-like</fullName>
    </recommendedName>
</protein>
<dbReference type="AlphaFoldDB" id="A0A8T2YY38"/>
<dbReference type="EMBL" id="JACEGQ020000004">
    <property type="protein sequence ID" value="KAH8509930.1"/>
    <property type="molecule type" value="Genomic_DNA"/>
</dbReference>
<reference evidence="1" key="1">
    <citation type="journal article" date="2021" name="J. Hered.">
        <title>Genome Assembly of Salicaceae Populus deltoides (Eastern Cottonwood) I-69 Based on Nanopore Sequencing and Hi-C Technologies.</title>
        <authorList>
            <person name="Bai S."/>
            <person name="Wu H."/>
            <person name="Zhang J."/>
            <person name="Pan Z."/>
            <person name="Zhao W."/>
            <person name="Li Z."/>
            <person name="Tong C."/>
        </authorList>
    </citation>
    <scope>NUCLEOTIDE SEQUENCE</scope>
    <source>
        <tissue evidence="1">Leaf</tissue>
    </source>
</reference>
<evidence type="ECO:0000313" key="2">
    <source>
        <dbReference type="Proteomes" id="UP000807159"/>
    </source>
</evidence>
<proteinExistence type="predicted"/>
<dbReference type="Proteomes" id="UP000807159">
    <property type="component" value="Chromosome 4"/>
</dbReference>